<keyword evidence="1" id="KW-0472">Membrane</keyword>
<dbReference type="AlphaFoldDB" id="A0A6N9NJD2"/>
<reference evidence="3 4" key="1">
    <citation type="submission" date="2019-12" db="EMBL/GenBank/DDBJ databases">
        <authorList>
            <person name="Zhao J."/>
        </authorList>
    </citation>
    <scope>NUCLEOTIDE SEQUENCE [LARGE SCALE GENOMIC DNA]</scope>
    <source>
        <strain evidence="3 4">S-15</strain>
    </source>
</reference>
<dbReference type="Pfam" id="PF00892">
    <property type="entry name" value="EamA"/>
    <property type="match status" value="2"/>
</dbReference>
<comment type="caution">
    <text evidence="3">The sequence shown here is derived from an EMBL/GenBank/DDBJ whole genome shotgun (WGS) entry which is preliminary data.</text>
</comment>
<feature type="domain" description="EamA" evidence="2">
    <location>
        <begin position="156"/>
        <end position="289"/>
    </location>
</feature>
<dbReference type="EMBL" id="WWNE01000006">
    <property type="protein sequence ID" value="NBG65974.1"/>
    <property type="molecule type" value="Genomic_DNA"/>
</dbReference>
<feature type="transmembrane region" description="Helical" evidence="1">
    <location>
        <begin position="219"/>
        <end position="238"/>
    </location>
</feature>
<feature type="transmembrane region" description="Helical" evidence="1">
    <location>
        <begin position="130"/>
        <end position="150"/>
    </location>
</feature>
<evidence type="ECO:0000259" key="2">
    <source>
        <dbReference type="Pfam" id="PF00892"/>
    </source>
</evidence>
<keyword evidence="4" id="KW-1185">Reference proteome</keyword>
<dbReference type="GO" id="GO:0016020">
    <property type="term" value="C:membrane"/>
    <property type="evidence" value="ECO:0007669"/>
    <property type="project" value="InterPro"/>
</dbReference>
<accession>A0A6N9NJD2</accession>
<dbReference type="InterPro" id="IPR000620">
    <property type="entry name" value="EamA_dom"/>
</dbReference>
<organism evidence="3 4">
    <name type="scientific">Acidiluteibacter ferrifornacis</name>
    <dbReference type="NCBI Taxonomy" id="2692424"/>
    <lineage>
        <taxon>Bacteria</taxon>
        <taxon>Pseudomonadati</taxon>
        <taxon>Bacteroidota</taxon>
        <taxon>Flavobacteriia</taxon>
        <taxon>Flavobacteriales</taxon>
        <taxon>Cryomorphaceae</taxon>
        <taxon>Acidiluteibacter</taxon>
    </lineage>
</organism>
<proteinExistence type="predicted"/>
<feature type="transmembrane region" description="Helical" evidence="1">
    <location>
        <begin position="39"/>
        <end position="55"/>
    </location>
</feature>
<dbReference type="PANTHER" id="PTHR22911:SF137">
    <property type="entry name" value="SOLUTE CARRIER FAMILY 35 MEMBER G2-RELATED"/>
    <property type="match status" value="1"/>
</dbReference>
<dbReference type="SUPFAM" id="SSF103481">
    <property type="entry name" value="Multidrug resistance efflux transporter EmrE"/>
    <property type="match status" value="2"/>
</dbReference>
<feature type="transmembrane region" description="Helical" evidence="1">
    <location>
        <begin position="156"/>
        <end position="176"/>
    </location>
</feature>
<dbReference type="Proteomes" id="UP000470771">
    <property type="component" value="Unassembled WGS sequence"/>
</dbReference>
<feature type="transmembrane region" description="Helical" evidence="1">
    <location>
        <begin position="272"/>
        <end position="290"/>
    </location>
</feature>
<evidence type="ECO:0000313" key="3">
    <source>
        <dbReference type="EMBL" id="NBG65974.1"/>
    </source>
</evidence>
<gene>
    <name evidence="3" type="ORF">GQN54_07565</name>
</gene>
<protein>
    <submittedName>
        <fullName evidence="3">EamA family transporter</fullName>
    </submittedName>
</protein>
<feature type="transmembrane region" description="Helical" evidence="1">
    <location>
        <begin position="75"/>
        <end position="92"/>
    </location>
</feature>
<feature type="transmembrane region" description="Helical" evidence="1">
    <location>
        <begin position="98"/>
        <end position="118"/>
    </location>
</feature>
<evidence type="ECO:0000313" key="4">
    <source>
        <dbReference type="Proteomes" id="UP000470771"/>
    </source>
</evidence>
<dbReference type="PANTHER" id="PTHR22911">
    <property type="entry name" value="ACYL-MALONYL CONDENSING ENZYME-RELATED"/>
    <property type="match status" value="1"/>
</dbReference>
<feature type="transmembrane region" description="Helical" evidence="1">
    <location>
        <begin position="188"/>
        <end position="207"/>
    </location>
</feature>
<keyword evidence="1" id="KW-0812">Transmembrane</keyword>
<sequence>MRKSIYWGVFLVFLGACSYGVLATIVKVAYNNGFNTLEITFSQFAIGWIALLVILLMTKNNSSPVGSNLQSKRKLMIAGTSMGLTSVLYYLCVKNIDVSIAIVLLMQSTWMGVIVEWLIERKTPSRQKIIAAIVVLIGTALSAKIFNSTYEELNGLGFLFGFLASISYTITVYASGKVALKMPALHRSFWMLSGGFVIIFIYGLFTFSGTFNTDILVSYGIPLALFGTVLPPILFAYGMPSAGTAAGTIVGAVELPISVIMAYFILNENVIPTQWIGILLILLAVVLMNYQKKSSIN</sequence>
<feature type="transmembrane region" description="Helical" evidence="1">
    <location>
        <begin position="245"/>
        <end position="266"/>
    </location>
</feature>
<feature type="domain" description="EamA" evidence="2">
    <location>
        <begin position="7"/>
        <end position="142"/>
    </location>
</feature>
<dbReference type="PROSITE" id="PS51257">
    <property type="entry name" value="PROKAR_LIPOPROTEIN"/>
    <property type="match status" value="1"/>
</dbReference>
<name>A0A6N9NJD2_9FLAO</name>
<evidence type="ECO:0000256" key="1">
    <source>
        <dbReference type="SAM" id="Phobius"/>
    </source>
</evidence>
<dbReference type="InterPro" id="IPR037185">
    <property type="entry name" value="EmrE-like"/>
</dbReference>
<keyword evidence="1" id="KW-1133">Transmembrane helix</keyword>